<keyword evidence="2" id="KW-0964">Secreted</keyword>
<dbReference type="PANTHER" id="PTHR45708:SF4">
    <property type="entry name" value="XYLANASE INHIBITOR PROTEIN 1"/>
    <property type="match status" value="1"/>
</dbReference>
<proteinExistence type="inferred from homology"/>
<dbReference type="AlphaFoldDB" id="A0A0E0MIC2"/>
<dbReference type="EnsemblPlants" id="OPUNC11G19800.1">
    <property type="protein sequence ID" value="OPUNC11G19800.1"/>
    <property type="gene ID" value="OPUNC11G19800"/>
</dbReference>
<dbReference type="SUPFAM" id="SSF51445">
    <property type="entry name" value="(Trans)glycosidases"/>
    <property type="match status" value="3"/>
</dbReference>
<keyword evidence="5" id="KW-1015">Disulfide bond</keyword>
<keyword evidence="10" id="KW-1185">Reference proteome</keyword>
<keyword evidence="3 7" id="KW-0732">Signal</keyword>
<evidence type="ECO:0000313" key="10">
    <source>
        <dbReference type="Proteomes" id="UP000026962"/>
    </source>
</evidence>
<evidence type="ECO:0000256" key="7">
    <source>
        <dbReference type="SAM" id="SignalP"/>
    </source>
</evidence>
<evidence type="ECO:0000256" key="5">
    <source>
        <dbReference type="ARBA" id="ARBA00023157"/>
    </source>
</evidence>
<name>A0A0E0MIC2_ORYPU</name>
<evidence type="ECO:0000256" key="1">
    <source>
        <dbReference type="ARBA" id="ARBA00004613"/>
    </source>
</evidence>
<protein>
    <recommendedName>
        <fullName evidence="8">GH18 domain-containing protein</fullName>
    </recommendedName>
</protein>
<dbReference type="Gramene" id="OPUNC11G19800.1">
    <property type="protein sequence ID" value="OPUNC11G19800.1"/>
    <property type="gene ID" value="OPUNC11G19800"/>
</dbReference>
<reference evidence="9" key="1">
    <citation type="submission" date="2015-04" db="UniProtKB">
        <authorList>
            <consortium name="EnsemblPlants"/>
        </authorList>
    </citation>
    <scope>IDENTIFICATION</scope>
</reference>
<evidence type="ECO:0000256" key="2">
    <source>
        <dbReference type="ARBA" id="ARBA00022525"/>
    </source>
</evidence>
<dbReference type="GO" id="GO:0005576">
    <property type="term" value="C:extracellular region"/>
    <property type="evidence" value="ECO:0007669"/>
    <property type="project" value="UniProtKB-SubCell"/>
</dbReference>
<feature type="domain" description="GH18" evidence="8">
    <location>
        <begin position="29"/>
        <end position="562"/>
    </location>
</feature>
<reference evidence="9" key="2">
    <citation type="submission" date="2018-05" db="EMBL/GenBank/DDBJ databases">
        <title>OpunRS2 (Oryza punctata Reference Sequence Version 2).</title>
        <authorList>
            <person name="Zhang J."/>
            <person name="Kudrna D."/>
            <person name="Lee S."/>
            <person name="Talag J."/>
            <person name="Welchert J."/>
            <person name="Wing R.A."/>
        </authorList>
    </citation>
    <scope>NUCLEOTIDE SEQUENCE [LARGE SCALE GENOMIC DNA]</scope>
</reference>
<dbReference type="GO" id="GO:0050832">
    <property type="term" value="P:defense response to fungus"/>
    <property type="evidence" value="ECO:0007669"/>
    <property type="project" value="UniProtKB-ARBA"/>
</dbReference>
<dbReference type="GO" id="GO:0004568">
    <property type="term" value="F:chitinase activity"/>
    <property type="evidence" value="ECO:0007669"/>
    <property type="project" value="TreeGrafter"/>
</dbReference>
<accession>A0A0E0MIC2</accession>
<dbReference type="Gene3D" id="3.20.20.80">
    <property type="entry name" value="Glycosidases"/>
    <property type="match status" value="3"/>
</dbReference>
<dbReference type="PROSITE" id="PS51910">
    <property type="entry name" value="GH18_2"/>
    <property type="match status" value="2"/>
</dbReference>
<comment type="similarity">
    <text evidence="6">Belongs to the glycosyl hydrolase 18 family. Xylanase inhibitor subfamily.</text>
</comment>
<dbReference type="Pfam" id="PF00704">
    <property type="entry name" value="Glyco_hydro_18"/>
    <property type="match status" value="3"/>
</dbReference>
<evidence type="ECO:0000256" key="6">
    <source>
        <dbReference type="ARBA" id="ARBA00061481"/>
    </source>
</evidence>
<evidence type="ECO:0000256" key="3">
    <source>
        <dbReference type="ARBA" id="ARBA00022729"/>
    </source>
</evidence>
<feature type="domain" description="GH18" evidence="8">
    <location>
        <begin position="584"/>
        <end position="857"/>
    </location>
</feature>
<dbReference type="HOGENOM" id="CLU_319428_0_0_1"/>
<feature type="chain" id="PRO_5002367875" description="GH18 domain-containing protein" evidence="7">
    <location>
        <begin position="27"/>
        <end position="910"/>
    </location>
</feature>
<dbReference type="InterPro" id="IPR050542">
    <property type="entry name" value="Glycosyl_Hydrlase18_Chitinase"/>
</dbReference>
<dbReference type="InterPro" id="IPR001223">
    <property type="entry name" value="Glyco_hydro18_cat"/>
</dbReference>
<keyword evidence="4" id="KW-0611">Plant defense</keyword>
<dbReference type="Proteomes" id="UP000026962">
    <property type="component" value="Chromosome 11"/>
</dbReference>
<dbReference type="GO" id="GO:0005975">
    <property type="term" value="P:carbohydrate metabolic process"/>
    <property type="evidence" value="ECO:0007669"/>
    <property type="project" value="InterPro"/>
</dbReference>
<sequence>MAFRRRSCIPAALAVFFLLLAGQSTAGDDQTAVIWGRHGDEGSLREACDTGHYNTVIISFYSVFGHGRYSLDLSGHDLRGVGNDIKHCQRKGIVVLLSIGGQGAHYSLPSSRSAADVADNLWNSFLAGRRKGVLRPFGNAAVDGIDFFIDRGSGDHYDELARKLYSYSNKGKGVMLTATPRCRFPDPRLEKALATGLFARIHVRMFGGDVNCTAAPRESWEKWAAAYPASQVYLGLVASSEQDPGYLSPKPLYYTLIMQITYTYCCNMRFMKMKALLPLAAMLMLLLATPATADGYVGQLAVFWGRHKEEGSLRQACDTGRYNIVVITFYSVFGYQHGRYGLDLSGHDVSTVGADIKYCQSKGVTVLLSIGGQGGEYSLPSSQSAADVADNLWNAYLGGRRAGVPRPFGDAVVDGIDFFIDQGGADHYEQLARQLHGRGVLLTATVRCSYPDSRMEAALATGVFARIHVRIFGDNQCTMFPKDAWEKWAAAYPRCTVFLTVVASPEQDEGYMFQKDLYYGVQQFIDKEPNYGGIAIWDRYYDKKANYSVTMAALGRRSWLVPLAMVLAVSSCLAGPATAAGKTGQMTVFWGRNKKEGTLKETCDTGLYTTVVISFYSVFGHGRYWGDLSGHDLRVIGADIKHCQSRNVFVFLSIGGGGKDYSLPTSQSAADVADNIWNAHMDGRRPGVFRPFGDAAVDGIDFFIDQGAPDHYDELARKLYSYNKMYRARTPVRLTATVRCAYPDPRMKKALDTKLFERIHVRFYDDAKCSYNHAGLAGVMAQWNKWTARYPGSNVYLGLAAANVPGKNDNVFIKQLYYDLLPNVQKAPNYGGIMLWDRFYDKQTGYGKTLPPSLSPSPWDFPAPARPTRVVSHLRLPRLSPACAAARRARTRAAPSQVNDRLVCEDTDLE</sequence>
<dbReference type="GO" id="GO:0004857">
    <property type="term" value="F:enzyme inhibitor activity"/>
    <property type="evidence" value="ECO:0007669"/>
    <property type="project" value="UniProtKB-ARBA"/>
</dbReference>
<evidence type="ECO:0000256" key="4">
    <source>
        <dbReference type="ARBA" id="ARBA00022821"/>
    </source>
</evidence>
<organism evidence="9">
    <name type="scientific">Oryza punctata</name>
    <name type="common">Red rice</name>
    <dbReference type="NCBI Taxonomy" id="4537"/>
    <lineage>
        <taxon>Eukaryota</taxon>
        <taxon>Viridiplantae</taxon>
        <taxon>Streptophyta</taxon>
        <taxon>Embryophyta</taxon>
        <taxon>Tracheophyta</taxon>
        <taxon>Spermatophyta</taxon>
        <taxon>Magnoliopsida</taxon>
        <taxon>Liliopsida</taxon>
        <taxon>Poales</taxon>
        <taxon>Poaceae</taxon>
        <taxon>BOP clade</taxon>
        <taxon>Oryzoideae</taxon>
        <taxon>Oryzeae</taxon>
        <taxon>Oryzinae</taxon>
        <taxon>Oryza</taxon>
    </lineage>
</organism>
<feature type="signal peptide" evidence="7">
    <location>
        <begin position="1"/>
        <end position="26"/>
    </location>
</feature>
<dbReference type="eggNOG" id="KOG4701">
    <property type="taxonomic scope" value="Eukaryota"/>
</dbReference>
<evidence type="ECO:0000313" key="9">
    <source>
        <dbReference type="EnsemblPlants" id="OPUNC11G19800.1"/>
    </source>
</evidence>
<dbReference type="InterPro" id="IPR017853">
    <property type="entry name" value="GH"/>
</dbReference>
<dbReference type="CDD" id="cd02877">
    <property type="entry name" value="GH18_hevamine_XipI_class_III"/>
    <property type="match status" value="3"/>
</dbReference>
<dbReference type="InterPro" id="IPR045321">
    <property type="entry name" value="Cts1-like"/>
</dbReference>
<dbReference type="FunFam" id="3.20.20.80:FF:000044">
    <property type="entry name" value="Chitinase III C10701-rice"/>
    <property type="match status" value="3"/>
</dbReference>
<dbReference type="PANTHER" id="PTHR45708">
    <property type="entry name" value="ENDOCHITINASE"/>
    <property type="match status" value="1"/>
</dbReference>
<dbReference type="OMA" id="YRAWHIT"/>
<evidence type="ECO:0000259" key="8">
    <source>
        <dbReference type="PROSITE" id="PS51910"/>
    </source>
</evidence>
<comment type="subcellular location">
    <subcellularLocation>
        <location evidence="1">Secreted</location>
    </subcellularLocation>
</comment>